<evidence type="ECO:0000313" key="1">
    <source>
        <dbReference type="EMBL" id="TLH58324.1"/>
    </source>
</evidence>
<dbReference type="Pfam" id="PF11887">
    <property type="entry name" value="Mce4_CUP1"/>
    <property type="match status" value="1"/>
</dbReference>
<dbReference type="Proteomes" id="UP000309984">
    <property type="component" value="Unassembled WGS sequence"/>
</dbReference>
<dbReference type="InterPro" id="IPR005693">
    <property type="entry name" value="Mce"/>
</dbReference>
<dbReference type="InterPro" id="IPR024516">
    <property type="entry name" value="Mce_C"/>
</dbReference>
<dbReference type="AlphaFoldDB" id="A0A7I7ZWQ4"/>
<keyword evidence="2" id="KW-1185">Reference proteome</keyword>
<dbReference type="RefSeq" id="WP_138251333.1">
    <property type="nucleotide sequence ID" value="NZ_AP022616.1"/>
</dbReference>
<evidence type="ECO:0000313" key="2">
    <source>
        <dbReference type="Proteomes" id="UP000309984"/>
    </source>
</evidence>
<dbReference type="NCBIfam" id="TIGR00996">
    <property type="entry name" value="Mtu_fam_mce"/>
    <property type="match status" value="1"/>
</dbReference>
<accession>A0A7I7ZWQ4</accession>
<dbReference type="EMBL" id="POTM01000068">
    <property type="protein sequence ID" value="TLH58324.1"/>
    <property type="molecule type" value="Genomic_DNA"/>
</dbReference>
<name>A0A7I7ZWQ4_9MYCO</name>
<dbReference type="Pfam" id="PF02470">
    <property type="entry name" value="MlaD"/>
    <property type="match status" value="1"/>
</dbReference>
<dbReference type="PANTHER" id="PTHR33371">
    <property type="entry name" value="INTERMEMBRANE PHOSPHOLIPID TRANSPORT SYSTEM BINDING PROTEIN MLAD-RELATED"/>
    <property type="match status" value="1"/>
</dbReference>
<proteinExistence type="predicted"/>
<dbReference type="GO" id="GO:0005576">
    <property type="term" value="C:extracellular region"/>
    <property type="evidence" value="ECO:0007669"/>
    <property type="project" value="TreeGrafter"/>
</dbReference>
<dbReference type="PANTHER" id="PTHR33371:SF16">
    <property type="entry name" value="MCE-FAMILY PROTEIN MCE3F"/>
    <property type="match status" value="1"/>
</dbReference>
<gene>
    <name evidence="1" type="ORF">C1S79_27830</name>
</gene>
<comment type="caution">
    <text evidence="1">The sequence shown here is derived from an EMBL/GenBank/DDBJ whole genome shotgun (WGS) entry which is preliminary data.</text>
</comment>
<reference evidence="1 2" key="1">
    <citation type="submission" date="2018-01" db="EMBL/GenBank/DDBJ databases">
        <title>Comparative genomics of Mycobacterium mucogenicum and Mycobacterium neoaurum clade members emphasizing tRNA and non-coding RNA.</title>
        <authorList>
            <person name="Behra P.R.K."/>
            <person name="Pettersson B.M.F."/>
            <person name="Das S."/>
            <person name="Dasgupta S."/>
            <person name="Kirsebom L.A."/>
        </authorList>
    </citation>
    <scope>NUCLEOTIDE SEQUENCE [LARGE SCALE GENOMIC DNA]</scope>
    <source>
        <strain evidence="1 2">DSM 45104</strain>
    </source>
</reference>
<dbReference type="InterPro" id="IPR003399">
    <property type="entry name" value="Mce/MlaD"/>
</dbReference>
<protein>
    <submittedName>
        <fullName evidence="1">Mammalian cell entry protein</fullName>
    </submittedName>
</protein>
<organism evidence="1 2">
    <name type="scientific">Mycolicibacterium phocaicum</name>
    <dbReference type="NCBI Taxonomy" id="319706"/>
    <lineage>
        <taxon>Bacteria</taxon>
        <taxon>Bacillati</taxon>
        <taxon>Actinomycetota</taxon>
        <taxon>Actinomycetes</taxon>
        <taxon>Mycobacteriales</taxon>
        <taxon>Mycobacteriaceae</taxon>
        <taxon>Mycolicibacterium</taxon>
    </lineage>
</organism>
<sequence length="487" mass="51803">MHLDRRFKLQLAFFAIVTLVSGTIMAAFVLHVPSRFFGIGEYRVTVNLPVAAGLYKNANVTYRGTEVGRVQDMDLTPTGVNAVLALDSDRKIPADVAVQVHSTNAVGEQYIELIPRSGNGPALKNTDVIPVDRTTVPPDINALLTATNRGLQAIPNDNLRTAIDEAYTAVGGLGPELSRIVDGTTKLAADARSNLDSLTTLIDQSKPVLDTQTDSAGSIQRWAANVANITGQLHDHDGDLRGVLNNGPGAVAEARALLDRVRPTVPVLLSNLVSVADVAVTYQPNLEQLLVLLPPGIEVLQGAGLANRHTKQAYKGFFLSFNLNLNLPPPCTTGYLPATQQRPPAAVDYPDRIAGDLYCRVPADSMLAVRGARNLPCETHPGKRAPTVKMCESDENYVPLNDGFNWKGDPNATLTGQAIPQPPPGTPGSTAIPPPAPPIAVAEYDPASGTYIGPDGKQYTQANLARDAKPPTWQELMTPAKGADGGH</sequence>
<dbReference type="InterPro" id="IPR052336">
    <property type="entry name" value="MlaD_Phospholipid_Transporter"/>
</dbReference>